<reference evidence="3 4" key="1">
    <citation type="submission" date="2018-10" db="EMBL/GenBank/DDBJ databases">
        <title>Natronolimnobius sp. XQ-INN 246 isolated from Inner Mongolia Autonomous Region of China.</title>
        <authorList>
            <person name="Xue Q."/>
        </authorList>
    </citation>
    <scope>NUCLEOTIDE SEQUENCE [LARGE SCALE GENOMIC DNA]</scope>
    <source>
        <strain evidence="3 4">XQ-INN 246</strain>
    </source>
</reference>
<dbReference type="SUPFAM" id="SSF52402">
    <property type="entry name" value="Adenine nucleotide alpha hydrolases-like"/>
    <property type="match status" value="1"/>
</dbReference>
<evidence type="ECO:0000259" key="2">
    <source>
        <dbReference type="Pfam" id="PF00582"/>
    </source>
</evidence>
<dbReference type="AlphaFoldDB" id="A0A4S3TTU8"/>
<dbReference type="Gene3D" id="3.40.50.620">
    <property type="entry name" value="HUPs"/>
    <property type="match status" value="1"/>
</dbReference>
<dbReference type="PANTHER" id="PTHR46268">
    <property type="entry name" value="STRESS RESPONSE PROTEIN NHAX"/>
    <property type="match status" value="1"/>
</dbReference>
<dbReference type="PRINTS" id="PR01438">
    <property type="entry name" value="UNVRSLSTRESS"/>
</dbReference>
<sequence>MYQDVLVPTDGSDGTRRSIAHGLTIADRFDATIHAVSIVPEGPLGTLQSDRAAPAAHRAVEYVEVEASRAGIESTTAVEHGVPHEVILAYIDAHDIDMVVMGTQGRTGLDRVLVGSVTERVVRMADIPVVTVRMTEEIQVDDADDAEQIARDEAEQAGYDAVSVREAPHRTSGAWLVHLERDGDDLAVSIDAVTGEASIADERYGTDG</sequence>
<evidence type="ECO:0000313" key="3">
    <source>
        <dbReference type="EMBL" id="THE66843.1"/>
    </source>
</evidence>
<gene>
    <name evidence="3" type="ORF">D8Y22_01610</name>
</gene>
<dbReference type="Pfam" id="PF00582">
    <property type="entry name" value="Usp"/>
    <property type="match status" value="1"/>
</dbReference>
<accession>A0A4S3TTU8</accession>
<dbReference type="InterPro" id="IPR006016">
    <property type="entry name" value="UspA"/>
</dbReference>
<keyword evidence="4" id="KW-1185">Reference proteome</keyword>
<name>A0A4S3TTU8_9EURY</name>
<feature type="domain" description="UspA" evidence="2">
    <location>
        <begin position="1"/>
        <end position="133"/>
    </location>
</feature>
<dbReference type="InterPro" id="IPR014729">
    <property type="entry name" value="Rossmann-like_a/b/a_fold"/>
</dbReference>
<protein>
    <submittedName>
        <fullName evidence="3">Universal stress protein</fullName>
    </submittedName>
</protein>
<evidence type="ECO:0000256" key="1">
    <source>
        <dbReference type="ARBA" id="ARBA00008791"/>
    </source>
</evidence>
<proteinExistence type="inferred from homology"/>
<dbReference type="InterPro" id="IPR006015">
    <property type="entry name" value="Universal_stress_UspA"/>
</dbReference>
<dbReference type="Proteomes" id="UP000318864">
    <property type="component" value="Unassembled WGS sequence"/>
</dbReference>
<evidence type="ECO:0000313" key="4">
    <source>
        <dbReference type="Proteomes" id="UP000318864"/>
    </source>
</evidence>
<dbReference type="EMBL" id="RBZW01000003">
    <property type="protein sequence ID" value="THE66843.1"/>
    <property type="molecule type" value="Genomic_DNA"/>
</dbReference>
<dbReference type="OrthoDB" id="105697at2157"/>
<dbReference type="RefSeq" id="WP_141462833.1">
    <property type="nucleotide sequence ID" value="NZ_RBZW01000003.1"/>
</dbReference>
<organism evidence="3 4">
    <name type="scientific">Salinadaptatus halalkaliphilus</name>
    <dbReference type="NCBI Taxonomy" id="2419781"/>
    <lineage>
        <taxon>Archaea</taxon>
        <taxon>Methanobacteriati</taxon>
        <taxon>Methanobacteriota</taxon>
        <taxon>Stenosarchaea group</taxon>
        <taxon>Halobacteria</taxon>
        <taxon>Halobacteriales</taxon>
        <taxon>Natrialbaceae</taxon>
        <taxon>Salinadaptatus</taxon>
    </lineage>
</organism>
<comment type="similarity">
    <text evidence="1">Belongs to the universal stress protein A family.</text>
</comment>
<dbReference type="CDD" id="cd00293">
    <property type="entry name" value="USP-like"/>
    <property type="match status" value="1"/>
</dbReference>
<dbReference type="PANTHER" id="PTHR46268:SF6">
    <property type="entry name" value="UNIVERSAL STRESS PROTEIN UP12"/>
    <property type="match status" value="1"/>
</dbReference>
<comment type="caution">
    <text evidence="3">The sequence shown here is derived from an EMBL/GenBank/DDBJ whole genome shotgun (WGS) entry which is preliminary data.</text>
</comment>